<protein>
    <recommendedName>
        <fullName evidence="4 14">Nuclear transition protein 2</fullName>
    </recommendedName>
</protein>
<evidence type="ECO:0000256" key="3">
    <source>
        <dbReference type="ARBA" id="ARBA00007136"/>
    </source>
</evidence>
<dbReference type="GO" id="GO:0005634">
    <property type="term" value="C:nucleus"/>
    <property type="evidence" value="ECO:0007669"/>
    <property type="project" value="UniProtKB-SubCell"/>
</dbReference>
<sequence length="160" mass="18015">MDTKTQSLPNTHTQPHSNSRPQSHTCSPCTCSSHCQTCSQSCARSQSCSRSRSSSQSPTGHQSQSPHPSPPPRHRKHTMHSHHCPPRPTTHSCSYPKNRKNLEGKVNKRKVAKRSQQVYKTKRRIGQRKVGVLMGGWLSWLNNDWLGGWMIRIVDGSTGR</sequence>
<dbReference type="PROSITE" id="PS50206">
    <property type="entry name" value="RHODANESE_3"/>
    <property type="match status" value="1"/>
</dbReference>
<dbReference type="GO" id="GO:0000786">
    <property type="term" value="C:nucleosome"/>
    <property type="evidence" value="ECO:0007669"/>
    <property type="project" value="UniProtKB-KW"/>
</dbReference>
<feature type="compositionally biased region" description="Basic residues" evidence="15">
    <location>
        <begin position="72"/>
        <end position="85"/>
    </location>
</feature>
<accession>A0A452S4K9</accession>
<dbReference type="Pfam" id="PF01254">
    <property type="entry name" value="TP2"/>
    <property type="match status" value="1"/>
</dbReference>
<evidence type="ECO:0000256" key="6">
    <source>
        <dbReference type="ARBA" id="ARBA00022473"/>
    </source>
</evidence>
<dbReference type="STRING" id="9643.ENSUAMP00000026984"/>
<dbReference type="Proteomes" id="UP000291022">
    <property type="component" value="Unassembled WGS sequence"/>
</dbReference>
<comment type="subcellular location">
    <subcellularLocation>
        <location evidence="2">Chromosome</location>
    </subcellularLocation>
    <subcellularLocation>
        <location evidence="1">Nucleus</location>
    </subcellularLocation>
</comment>
<dbReference type="PROSITE" id="PS00971">
    <property type="entry name" value="TP2_2"/>
    <property type="match status" value="1"/>
</dbReference>
<keyword evidence="6 14" id="KW-0217">Developmental protein</keyword>
<evidence type="ECO:0000256" key="12">
    <source>
        <dbReference type="ARBA" id="ARBA00023242"/>
    </source>
</evidence>
<evidence type="ECO:0000256" key="8">
    <source>
        <dbReference type="ARBA" id="ARBA00022782"/>
    </source>
</evidence>
<organism evidence="17 18">
    <name type="scientific">Ursus americanus</name>
    <name type="common">American black bear</name>
    <name type="synonym">Euarctos americanus</name>
    <dbReference type="NCBI Taxonomy" id="9643"/>
    <lineage>
        <taxon>Eukaryota</taxon>
        <taxon>Metazoa</taxon>
        <taxon>Chordata</taxon>
        <taxon>Craniata</taxon>
        <taxon>Vertebrata</taxon>
        <taxon>Euteleostomi</taxon>
        <taxon>Mammalia</taxon>
        <taxon>Eutheria</taxon>
        <taxon>Laurasiatheria</taxon>
        <taxon>Carnivora</taxon>
        <taxon>Caniformia</taxon>
        <taxon>Ursidae</taxon>
        <taxon>Ursus</taxon>
    </lineage>
</organism>
<feature type="domain" description="Rhodanese" evidence="16">
    <location>
        <begin position="114"/>
        <end position="145"/>
    </location>
</feature>
<name>A0A452S4K9_URSAM</name>
<keyword evidence="18" id="KW-1185">Reference proteome</keyword>
<dbReference type="GO" id="GO:0003677">
    <property type="term" value="F:DNA binding"/>
    <property type="evidence" value="ECO:0007669"/>
    <property type="project" value="UniProtKB-KW"/>
</dbReference>
<feature type="compositionally biased region" description="Low complexity" evidence="15">
    <location>
        <begin position="48"/>
        <end position="66"/>
    </location>
</feature>
<dbReference type="InterPro" id="IPR001763">
    <property type="entry name" value="Rhodanese-like_dom"/>
</dbReference>
<feature type="compositionally biased region" description="Polar residues" evidence="15">
    <location>
        <begin position="1"/>
        <end position="20"/>
    </location>
</feature>
<proteinExistence type="inferred from homology"/>
<evidence type="ECO:0000259" key="16">
    <source>
        <dbReference type="PROSITE" id="PS50206"/>
    </source>
</evidence>
<evidence type="ECO:0000256" key="1">
    <source>
        <dbReference type="ARBA" id="ARBA00004123"/>
    </source>
</evidence>
<reference evidence="17" key="2">
    <citation type="submission" date="2025-08" db="UniProtKB">
        <authorList>
            <consortium name="Ensembl"/>
        </authorList>
    </citation>
    <scope>IDENTIFICATION</scope>
</reference>
<evidence type="ECO:0000256" key="4">
    <source>
        <dbReference type="ARBA" id="ARBA00014084"/>
    </source>
</evidence>
<dbReference type="GO" id="GO:0030154">
    <property type="term" value="P:cell differentiation"/>
    <property type="evidence" value="ECO:0007669"/>
    <property type="project" value="UniProtKB-KW"/>
</dbReference>
<evidence type="ECO:0000256" key="9">
    <source>
        <dbReference type="ARBA" id="ARBA00022833"/>
    </source>
</evidence>
<keyword evidence="5 14" id="KW-0158">Chromosome</keyword>
<dbReference type="PANTHER" id="PTHR17488:SF0">
    <property type="entry name" value="NUCLEAR TRANSITION PROTEIN 2"/>
    <property type="match status" value="1"/>
</dbReference>
<evidence type="ECO:0000256" key="2">
    <source>
        <dbReference type="ARBA" id="ARBA00004286"/>
    </source>
</evidence>
<evidence type="ECO:0000256" key="10">
    <source>
        <dbReference type="ARBA" id="ARBA00022871"/>
    </source>
</evidence>
<gene>
    <name evidence="17" type="primary">TNP2</name>
</gene>
<keyword evidence="7 14" id="KW-0479">Metal-binding</keyword>
<evidence type="ECO:0000313" key="18">
    <source>
        <dbReference type="Proteomes" id="UP000291022"/>
    </source>
</evidence>
<comment type="similarity">
    <text evidence="3 14">Belongs to the nuclear transition protein 2 family.</text>
</comment>
<dbReference type="OMA" id="SCSHHCQ"/>
<dbReference type="GO" id="GO:0007283">
    <property type="term" value="P:spermatogenesis"/>
    <property type="evidence" value="ECO:0007669"/>
    <property type="project" value="UniProtKB-KW"/>
</dbReference>
<comment type="function">
    <text evidence="14">Plays a key role in the replacement of histones to protamine in the elongating spermatids of mammals. In condensing spermatids, loaded onto the nucleosomes, where it promotes the recruitment and processing of protamines, which are responsible for histone eviction.</text>
</comment>
<dbReference type="Ensembl" id="ENSUAMT00000030086.1">
    <property type="protein sequence ID" value="ENSUAMP00000026984.1"/>
    <property type="gene ID" value="ENSUAMG00000020849.1"/>
</dbReference>
<keyword evidence="10 14" id="KW-0744">Spermatogenesis</keyword>
<evidence type="ECO:0000256" key="14">
    <source>
        <dbReference type="RuleBase" id="RU000530"/>
    </source>
</evidence>
<dbReference type="PANTHER" id="PTHR17488">
    <property type="entry name" value="NUCLEAR TRANSITION PROTEIN 2"/>
    <property type="match status" value="1"/>
</dbReference>
<evidence type="ECO:0000256" key="11">
    <source>
        <dbReference type="ARBA" id="ARBA00023125"/>
    </source>
</evidence>
<evidence type="ECO:0000313" key="17">
    <source>
        <dbReference type="Ensembl" id="ENSUAMP00000026984.1"/>
    </source>
</evidence>
<feature type="compositionally biased region" description="Low complexity" evidence="15">
    <location>
        <begin position="21"/>
        <end position="36"/>
    </location>
</feature>
<evidence type="ECO:0000256" key="13">
    <source>
        <dbReference type="ARBA" id="ARBA00023269"/>
    </source>
</evidence>
<dbReference type="GO" id="GO:0007340">
    <property type="term" value="P:acrosome reaction"/>
    <property type="evidence" value="ECO:0007669"/>
    <property type="project" value="TreeGrafter"/>
</dbReference>
<dbReference type="AlphaFoldDB" id="A0A452S4K9"/>
<keyword evidence="13 14" id="KW-0544">Nucleosome core</keyword>
<reference evidence="18" key="1">
    <citation type="submission" date="2016-06" db="EMBL/GenBank/DDBJ databases">
        <title>De novo assembly and RNA-Seq shows season-dependent expression and editing in black bear kidneys.</title>
        <authorList>
            <person name="Korstanje R."/>
            <person name="Srivastava A."/>
            <person name="Sarsani V.K."/>
            <person name="Sheehan S.M."/>
            <person name="Seger R.L."/>
            <person name="Barter M.E."/>
            <person name="Lindqvist C."/>
            <person name="Brody L.C."/>
            <person name="Mullikin J.C."/>
        </authorList>
    </citation>
    <scope>NUCLEOTIDE SEQUENCE [LARGE SCALE GENOMIC DNA]</scope>
</reference>
<dbReference type="PROSITE" id="PS00970">
    <property type="entry name" value="TP2_1"/>
    <property type="match status" value="1"/>
</dbReference>
<feature type="region of interest" description="Disordered" evidence="15">
    <location>
        <begin position="48"/>
        <end position="100"/>
    </location>
</feature>
<dbReference type="GeneTree" id="ENSGT00390000008176"/>
<evidence type="ECO:0000256" key="7">
    <source>
        <dbReference type="ARBA" id="ARBA00022723"/>
    </source>
</evidence>
<dbReference type="InterPro" id="IPR000678">
    <property type="entry name" value="TP2"/>
</dbReference>
<evidence type="ECO:0000256" key="5">
    <source>
        <dbReference type="ARBA" id="ARBA00022454"/>
    </source>
</evidence>
<dbReference type="GO" id="GO:0008270">
    <property type="term" value="F:zinc ion binding"/>
    <property type="evidence" value="ECO:0007669"/>
    <property type="project" value="TreeGrafter"/>
</dbReference>
<evidence type="ECO:0000256" key="15">
    <source>
        <dbReference type="SAM" id="MobiDB-lite"/>
    </source>
</evidence>
<keyword evidence="12 14" id="KW-0539">Nucleus</keyword>
<keyword evidence="9 14" id="KW-0862">Zinc</keyword>
<dbReference type="GO" id="GO:0007341">
    <property type="term" value="P:penetration of zona pellucida"/>
    <property type="evidence" value="ECO:0007669"/>
    <property type="project" value="TreeGrafter"/>
</dbReference>
<reference evidence="17" key="3">
    <citation type="submission" date="2025-09" db="UniProtKB">
        <authorList>
            <consortium name="Ensembl"/>
        </authorList>
    </citation>
    <scope>IDENTIFICATION</scope>
</reference>
<keyword evidence="8 14" id="KW-0221">Differentiation</keyword>
<keyword evidence="11 14" id="KW-0238">DNA-binding</keyword>
<feature type="region of interest" description="Disordered" evidence="15">
    <location>
        <begin position="1"/>
        <end position="36"/>
    </location>
</feature>